<organism evidence="2">
    <name type="scientific">metagenome</name>
    <dbReference type="NCBI Taxonomy" id="256318"/>
    <lineage>
        <taxon>unclassified sequences</taxon>
        <taxon>metagenomes</taxon>
    </lineage>
</organism>
<dbReference type="InterPro" id="IPR055259">
    <property type="entry name" value="YkvP/CgeB_Glyco_trans-like"/>
</dbReference>
<protein>
    <recommendedName>
        <fullName evidence="1">Spore protein YkvP/CgeB glycosyl transferase-like domain-containing protein</fullName>
    </recommendedName>
</protein>
<dbReference type="AlphaFoldDB" id="A0A2P2C6B6"/>
<evidence type="ECO:0000259" key="1">
    <source>
        <dbReference type="Pfam" id="PF13524"/>
    </source>
</evidence>
<name>A0A2P2C6B6_9ZZZZ</name>
<gene>
    <name evidence="2" type="ORF">NOCA1130090</name>
</gene>
<dbReference type="Pfam" id="PF13524">
    <property type="entry name" value="Glyco_trans_1_2"/>
    <property type="match status" value="1"/>
</dbReference>
<reference evidence="2" key="1">
    <citation type="submission" date="2015-08" db="EMBL/GenBank/DDBJ databases">
        <authorList>
            <person name="Babu N.S."/>
            <person name="Beckwith C.J."/>
            <person name="Beseler K.G."/>
            <person name="Brison A."/>
            <person name="Carone J.V."/>
            <person name="Caskin T.P."/>
            <person name="Diamond M."/>
            <person name="Durham M.E."/>
            <person name="Foxe J.M."/>
            <person name="Go M."/>
            <person name="Henderson B.A."/>
            <person name="Jones I.B."/>
            <person name="McGettigan J.A."/>
            <person name="Micheletti S.J."/>
            <person name="Nasrallah M.E."/>
            <person name="Ortiz D."/>
            <person name="Piller C.R."/>
            <person name="Privatt S.R."/>
            <person name="Schneider S.L."/>
            <person name="Sharp S."/>
            <person name="Smith T.C."/>
            <person name="Stanton J.D."/>
            <person name="Ullery H.E."/>
            <person name="Wilson R.J."/>
            <person name="Serrano M.G."/>
            <person name="Buck G."/>
            <person name="Lee V."/>
            <person name="Wang Y."/>
            <person name="Carvalho R."/>
            <person name="Voegtly L."/>
            <person name="Shi R."/>
            <person name="Duckworth R."/>
            <person name="Johnson A."/>
            <person name="Loviza R."/>
            <person name="Walstead R."/>
            <person name="Shah Z."/>
            <person name="Kiflezghi M."/>
            <person name="Wade K."/>
            <person name="Ball S.L."/>
            <person name="Bradley K.W."/>
            <person name="Asai D.J."/>
            <person name="Bowman C.A."/>
            <person name="Russell D.A."/>
            <person name="Pope W.H."/>
            <person name="Jacobs-Sera D."/>
            <person name="Hendrix R.W."/>
            <person name="Hatfull G.F."/>
        </authorList>
    </citation>
    <scope>NUCLEOTIDE SEQUENCE</scope>
</reference>
<dbReference type="EMBL" id="CZKB01000005">
    <property type="protein sequence ID" value="CUR57554.1"/>
    <property type="molecule type" value="Genomic_DNA"/>
</dbReference>
<accession>A0A2P2C6B6</accession>
<evidence type="ECO:0000313" key="2">
    <source>
        <dbReference type="EMBL" id="CUR57554.1"/>
    </source>
</evidence>
<feature type="domain" description="Spore protein YkvP/CgeB glycosyl transferase-like" evidence="1">
    <location>
        <begin position="185"/>
        <end position="331"/>
    </location>
</feature>
<sequence>MARTHRSILLIAPAFHGYGASIAGALRRAGHDVALHAYDAHARLGHKLRTKLVHELPSRLGSRSGEVALQRMLTARAVAAVAATRADVIITVKGDVLGTDYWEAVDDSGACQLLWLYDELARMQFDEAVIASRPSIVSYSPHDVHSLEMRGLRVGHVLDAFDHSLAFDPRPSDEVVFVGARYPERERLLLALHRSGVPVKAYGRDWSGHPVDRLRTWRVRSPDVPNGRDVPRAVAYGITAGAVAALNSHTDQDGFTMRTYEIPGTGGLQLIDRPDVAQVYEPGKEVLVFESDDELVELSRRAQVDRGWARAIADRGHERTLAEHTFDHRVPLLEAAWDTV</sequence>
<proteinExistence type="predicted"/>